<evidence type="ECO:0000313" key="1">
    <source>
        <dbReference type="EMBL" id="KTD16905.1"/>
    </source>
</evidence>
<sequence length="261" mass="30578">MECIIQPSFIHHRSKARIKDLGEVFTPDDNVNAMLKLLEQDNNFSWSDEDIAFFEPCCGHGNIVVAIFFKRLEAFFCRAVTYQSPEYAAYYAIANAINTLWAIDIDRDNIADCRTRLLKTSLQFLVEKLNIKDYAPLINKDREYIAHLLCTIKWQIHENEMLSAMINNKKSSRVNAQKTKISNQWIVENGHNPINFKRTWAEYFRKYQYKNSTPILFKQALNFINAEYSSKNDIFDFARNELIIKINQGKEINSGELWSRI</sequence>
<organism evidence="1 2">
    <name type="scientific">Legionella jordanis</name>
    <dbReference type="NCBI Taxonomy" id="456"/>
    <lineage>
        <taxon>Bacteria</taxon>
        <taxon>Pseudomonadati</taxon>
        <taxon>Pseudomonadota</taxon>
        <taxon>Gammaproteobacteria</taxon>
        <taxon>Legionellales</taxon>
        <taxon>Legionellaceae</taxon>
        <taxon>Legionella</taxon>
    </lineage>
</organism>
<dbReference type="Gene3D" id="3.40.50.150">
    <property type="entry name" value="Vaccinia Virus protein VP39"/>
    <property type="match status" value="1"/>
</dbReference>
<dbReference type="STRING" id="456.Ljor_1211"/>
<accession>A0A0W0VB80</accession>
<keyword evidence="2" id="KW-1185">Reference proteome</keyword>
<dbReference type="AlphaFoldDB" id="A0A0W0VB80"/>
<protein>
    <submittedName>
        <fullName evidence="1">Uncharacterized protein</fullName>
    </submittedName>
</protein>
<evidence type="ECO:0000313" key="2">
    <source>
        <dbReference type="Proteomes" id="UP000055035"/>
    </source>
</evidence>
<comment type="caution">
    <text evidence="1">The sequence shown here is derived from an EMBL/GenBank/DDBJ whole genome shotgun (WGS) entry which is preliminary data.</text>
</comment>
<gene>
    <name evidence="1" type="ORF">Ljor_1211</name>
</gene>
<proteinExistence type="predicted"/>
<name>A0A0W0VB80_9GAMM</name>
<dbReference type="InterPro" id="IPR029063">
    <property type="entry name" value="SAM-dependent_MTases_sf"/>
</dbReference>
<dbReference type="OrthoDB" id="9782445at2"/>
<dbReference type="EMBL" id="LNYJ01000011">
    <property type="protein sequence ID" value="KTD16905.1"/>
    <property type="molecule type" value="Genomic_DNA"/>
</dbReference>
<dbReference type="SUPFAM" id="SSF53335">
    <property type="entry name" value="S-adenosyl-L-methionine-dependent methyltransferases"/>
    <property type="match status" value="1"/>
</dbReference>
<dbReference type="PATRIC" id="fig|456.5.peg.1292"/>
<dbReference type="RefSeq" id="WP_058470715.1">
    <property type="nucleotide sequence ID" value="NZ_CAAAIC010000012.1"/>
</dbReference>
<dbReference type="Proteomes" id="UP000055035">
    <property type="component" value="Unassembled WGS sequence"/>
</dbReference>
<reference evidence="1 2" key="1">
    <citation type="submission" date="2015-11" db="EMBL/GenBank/DDBJ databases">
        <title>Genomic analysis of 38 Legionella species identifies large and diverse effector repertoires.</title>
        <authorList>
            <person name="Burstein D."/>
            <person name="Amaro F."/>
            <person name="Zusman T."/>
            <person name="Lifshitz Z."/>
            <person name="Cohen O."/>
            <person name="Gilbert J.A."/>
            <person name="Pupko T."/>
            <person name="Shuman H.A."/>
            <person name="Segal G."/>
        </authorList>
    </citation>
    <scope>NUCLEOTIDE SEQUENCE [LARGE SCALE GENOMIC DNA]</scope>
    <source>
        <strain evidence="1 2">BL-540</strain>
    </source>
</reference>